<evidence type="ECO:0000256" key="1">
    <source>
        <dbReference type="ARBA" id="ARBA00023235"/>
    </source>
</evidence>
<name>A0ABV6N6P3_9PSEU</name>
<evidence type="ECO:0000259" key="2">
    <source>
        <dbReference type="Pfam" id="PF01361"/>
    </source>
</evidence>
<accession>A0ABV6N6P3</accession>
<dbReference type="Gene3D" id="3.30.429.10">
    <property type="entry name" value="Macrophage Migration Inhibitory Factor"/>
    <property type="match status" value="1"/>
</dbReference>
<dbReference type="SUPFAM" id="SSF55331">
    <property type="entry name" value="Tautomerase/MIF"/>
    <property type="match status" value="1"/>
</dbReference>
<proteinExistence type="predicted"/>
<keyword evidence="4" id="KW-1185">Reference proteome</keyword>
<protein>
    <submittedName>
        <fullName evidence="3">4-oxalocrotonate tautomerase family protein</fullName>
    </submittedName>
</protein>
<dbReference type="Pfam" id="PF01361">
    <property type="entry name" value="Tautomerase"/>
    <property type="match status" value="1"/>
</dbReference>
<organism evidence="3 4">
    <name type="scientific">Kutzneria chonburiensis</name>
    <dbReference type="NCBI Taxonomy" id="1483604"/>
    <lineage>
        <taxon>Bacteria</taxon>
        <taxon>Bacillati</taxon>
        <taxon>Actinomycetota</taxon>
        <taxon>Actinomycetes</taxon>
        <taxon>Pseudonocardiales</taxon>
        <taxon>Pseudonocardiaceae</taxon>
        <taxon>Kutzneria</taxon>
    </lineage>
</organism>
<evidence type="ECO:0000313" key="3">
    <source>
        <dbReference type="EMBL" id="MFC0548242.1"/>
    </source>
</evidence>
<dbReference type="InterPro" id="IPR014347">
    <property type="entry name" value="Tautomerase/MIF_sf"/>
</dbReference>
<dbReference type="InterPro" id="IPR004370">
    <property type="entry name" value="4-OT-like_dom"/>
</dbReference>
<comment type="caution">
    <text evidence="3">The sequence shown here is derived from an EMBL/GenBank/DDBJ whole genome shotgun (WGS) entry which is preliminary data.</text>
</comment>
<dbReference type="RefSeq" id="WP_273937918.1">
    <property type="nucleotide sequence ID" value="NZ_CP097263.1"/>
</dbReference>
<evidence type="ECO:0000313" key="4">
    <source>
        <dbReference type="Proteomes" id="UP001589810"/>
    </source>
</evidence>
<reference evidence="3 4" key="1">
    <citation type="submission" date="2024-09" db="EMBL/GenBank/DDBJ databases">
        <authorList>
            <person name="Sun Q."/>
            <person name="Mori K."/>
        </authorList>
    </citation>
    <scope>NUCLEOTIDE SEQUENCE [LARGE SCALE GENOMIC DNA]</scope>
    <source>
        <strain evidence="3 4">TBRC 1432</strain>
    </source>
</reference>
<dbReference type="Proteomes" id="UP001589810">
    <property type="component" value="Unassembled WGS sequence"/>
</dbReference>
<gene>
    <name evidence="3" type="ORF">ACFFH7_42510</name>
</gene>
<feature type="domain" description="4-oxalocrotonate tautomerase-like" evidence="2">
    <location>
        <begin position="2"/>
        <end position="58"/>
    </location>
</feature>
<dbReference type="EMBL" id="JBHLUD010000015">
    <property type="protein sequence ID" value="MFC0548242.1"/>
    <property type="molecule type" value="Genomic_DNA"/>
</dbReference>
<keyword evidence="1" id="KW-0413">Isomerase</keyword>
<sequence>MPYIDVRIYEGRLNEASEKELVARLTDAVAEVFGDEIRAATWITLTGVPEKRWGIAGVTG</sequence>